<accession>A0A932CMX6</accession>
<sequence length="294" mass="31962">MRLRTGLSAGLFLLLSALACFLAAGCADRPGPPRPGEFVAFSLQEAERLARRGGPQSEALRYLGGMPRLVGGVSDPGTGEVILVGQVVEGLPRARLDDFVAALQARLLHGVWPRVSIDPIAETPRTGLQAVRLSEGLIDVPFGSKLLACDVILKRYSLELLKGLPAVPSYRALCERDIARRAKEHGTSIERARWVQGDRAGGPVKPYQGRRIAGEAGLMVRYWCYPLDTYSVAQAEGAFVIRELQIGVSRELSSLQGSTEVGHQAAEEFSLLMSQHLRQVSQRYPVLLWAPSTP</sequence>
<name>A0A932CMX6_UNCTE</name>
<protein>
    <recommendedName>
        <fullName evidence="4">Lipoprotein</fullName>
    </recommendedName>
</protein>
<feature type="chain" id="PRO_5037115042" description="Lipoprotein" evidence="1">
    <location>
        <begin position="20"/>
        <end position="294"/>
    </location>
</feature>
<dbReference type="Proteomes" id="UP000769766">
    <property type="component" value="Unassembled WGS sequence"/>
</dbReference>
<dbReference type="EMBL" id="JACPRF010000173">
    <property type="protein sequence ID" value="MBI2876341.1"/>
    <property type="molecule type" value="Genomic_DNA"/>
</dbReference>
<dbReference type="PROSITE" id="PS51257">
    <property type="entry name" value="PROKAR_LIPOPROTEIN"/>
    <property type="match status" value="1"/>
</dbReference>
<dbReference type="AlphaFoldDB" id="A0A932CMX6"/>
<comment type="caution">
    <text evidence="2">The sequence shown here is derived from an EMBL/GenBank/DDBJ whole genome shotgun (WGS) entry which is preliminary data.</text>
</comment>
<reference evidence="2" key="1">
    <citation type="submission" date="2020-07" db="EMBL/GenBank/DDBJ databases">
        <title>Huge and variable diversity of episymbiotic CPR bacteria and DPANN archaea in groundwater ecosystems.</title>
        <authorList>
            <person name="He C.Y."/>
            <person name="Keren R."/>
            <person name="Whittaker M."/>
            <person name="Farag I.F."/>
            <person name="Doudna J."/>
            <person name="Cate J.H.D."/>
            <person name="Banfield J.F."/>
        </authorList>
    </citation>
    <scope>NUCLEOTIDE SEQUENCE</scope>
    <source>
        <strain evidence="2">NC_groundwater_672_Ag_B-0.1um_62_36</strain>
    </source>
</reference>
<gene>
    <name evidence="2" type="ORF">HYY20_05615</name>
</gene>
<feature type="signal peptide" evidence="1">
    <location>
        <begin position="1"/>
        <end position="19"/>
    </location>
</feature>
<evidence type="ECO:0000313" key="2">
    <source>
        <dbReference type="EMBL" id="MBI2876341.1"/>
    </source>
</evidence>
<evidence type="ECO:0000313" key="3">
    <source>
        <dbReference type="Proteomes" id="UP000769766"/>
    </source>
</evidence>
<evidence type="ECO:0000256" key="1">
    <source>
        <dbReference type="SAM" id="SignalP"/>
    </source>
</evidence>
<keyword evidence="1" id="KW-0732">Signal</keyword>
<organism evidence="2 3">
    <name type="scientific">Tectimicrobiota bacterium</name>
    <dbReference type="NCBI Taxonomy" id="2528274"/>
    <lineage>
        <taxon>Bacteria</taxon>
        <taxon>Pseudomonadati</taxon>
        <taxon>Nitrospinota/Tectimicrobiota group</taxon>
        <taxon>Candidatus Tectimicrobiota</taxon>
    </lineage>
</organism>
<proteinExistence type="predicted"/>
<evidence type="ECO:0008006" key="4">
    <source>
        <dbReference type="Google" id="ProtNLM"/>
    </source>
</evidence>